<keyword evidence="2" id="KW-0808">Transferase</keyword>
<accession>A0A7W8M4R0</accession>
<evidence type="ECO:0000313" key="3">
    <source>
        <dbReference type="Proteomes" id="UP000543642"/>
    </source>
</evidence>
<dbReference type="PANTHER" id="PTHR10285">
    <property type="entry name" value="URIDINE KINASE"/>
    <property type="match status" value="1"/>
</dbReference>
<evidence type="ECO:0000259" key="1">
    <source>
        <dbReference type="SMART" id="SM00382"/>
    </source>
</evidence>
<dbReference type="GO" id="GO:0004849">
    <property type="term" value="F:uridine kinase activity"/>
    <property type="evidence" value="ECO:0007669"/>
    <property type="project" value="UniProtKB-EC"/>
</dbReference>
<evidence type="ECO:0000313" key="2">
    <source>
        <dbReference type="EMBL" id="MBB5263842.1"/>
    </source>
</evidence>
<feature type="domain" description="AAA+ ATPase" evidence="1">
    <location>
        <begin position="287"/>
        <end position="448"/>
    </location>
</feature>
<name>A0A7W8M4R0_9FIRM</name>
<keyword evidence="2" id="KW-0418">Kinase</keyword>
<dbReference type="InterPro" id="IPR018163">
    <property type="entry name" value="Thr/Ala-tRNA-synth_IIc_edit"/>
</dbReference>
<dbReference type="InterPro" id="IPR027417">
    <property type="entry name" value="P-loop_NTPase"/>
</dbReference>
<sequence length="553" mass="62263">MGEKIEITCCGRTRTYPSGITLESVSKDFMGDYSGSIILAKYNKKLRELSRRVKHSANVEFITTGEKTGHQTYVRTATMVLARAVSDVSGDHGPKQVIIEYSLGPGIYCRLSGVTAPDQALLQKIRRRMDELVSMDIPITKRTISTDEAIKIFHNANLQDKENLFRYRRASKVNIYSLDGFEDYNYGYMAPSTGYVRLYELYPYDDGFVLQLPSMSLPDQLAPFTPSAKLFSVLKQSVRWGEMLDVSTIGDLNDVIARGEMDQLVLVQEALQEKNIAQIAQQIVRENKRVVLIAGPSSSGKTTFSHRLSVQLRAHGKKPHPIPVDDYFVDREKTPLDAFGKPDFECLGALNVELFNEHMSSLLRGEQIELPSFNFVTGKSEFKGDFLQIGPEDILVIEGIHGLNDDLTYSLHKGSKFKIYISALTQLNLDEHNRIPTTDGRLIRRIVRDVATRGSSCARTIAMWDSVRRGEEANIFPYQENADAMFNSALIYELAILKLYAEPHLFGIGQDQSGYDEAKRLLKFLDYFLGMTSDVIPPNSILREFIGGSCFKI</sequence>
<protein>
    <submittedName>
        <fullName evidence="2">Uridine kinase</fullName>
        <ecNumber evidence="2">2.7.1.48</ecNumber>
    </submittedName>
</protein>
<dbReference type="SUPFAM" id="SSF55186">
    <property type="entry name" value="ThrRS/AlaRS common domain"/>
    <property type="match status" value="1"/>
</dbReference>
<dbReference type="SMART" id="SM00382">
    <property type="entry name" value="AAA"/>
    <property type="match status" value="1"/>
</dbReference>
<dbReference type="EC" id="2.7.1.48" evidence="2"/>
<proteinExistence type="predicted"/>
<dbReference type="InterPro" id="IPR006083">
    <property type="entry name" value="PRK/URK"/>
</dbReference>
<dbReference type="AlphaFoldDB" id="A0A7W8M4R0"/>
<organism evidence="2 3">
    <name type="scientific">Catenibacillus scindens</name>
    <dbReference type="NCBI Taxonomy" id="673271"/>
    <lineage>
        <taxon>Bacteria</taxon>
        <taxon>Bacillati</taxon>
        <taxon>Bacillota</taxon>
        <taxon>Clostridia</taxon>
        <taxon>Lachnospirales</taxon>
        <taxon>Lachnospiraceae</taxon>
        <taxon>Catenibacillus</taxon>
    </lineage>
</organism>
<dbReference type="Proteomes" id="UP000543642">
    <property type="component" value="Unassembled WGS sequence"/>
</dbReference>
<dbReference type="Gene3D" id="3.40.50.300">
    <property type="entry name" value="P-loop containing nucleotide triphosphate hydrolases"/>
    <property type="match status" value="1"/>
</dbReference>
<reference evidence="2 3" key="1">
    <citation type="submission" date="2020-08" db="EMBL/GenBank/DDBJ databases">
        <title>Genomic Encyclopedia of Type Strains, Phase IV (KMG-IV): sequencing the most valuable type-strain genomes for metagenomic binning, comparative biology and taxonomic classification.</title>
        <authorList>
            <person name="Goeker M."/>
        </authorList>
    </citation>
    <scope>NUCLEOTIDE SEQUENCE [LARGE SCALE GENOMIC DNA]</scope>
    <source>
        <strain evidence="2 3">DSM 106146</strain>
    </source>
</reference>
<comment type="caution">
    <text evidence="2">The sequence shown here is derived from an EMBL/GenBank/DDBJ whole genome shotgun (WGS) entry which is preliminary data.</text>
</comment>
<dbReference type="InterPro" id="IPR003593">
    <property type="entry name" value="AAA+_ATPase"/>
</dbReference>
<dbReference type="Gene3D" id="3.30.980.10">
    <property type="entry name" value="Threonyl-trna Synthetase, Chain A, domain 2"/>
    <property type="match status" value="1"/>
</dbReference>
<gene>
    <name evidence="2" type="ORF">HNP82_000940</name>
</gene>
<keyword evidence="3" id="KW-1185">Reference proteome</keyword>
<dbReference type="SUPFAM" id="SSF52540">
    <property type="entry name" value="P-loop containing nucleoside triphosphate hydrolases"/>
    <property type="match status" value="1"/>
</dbReference>
<dbReference type="CDD" id="cd02028">
    <property type="entry name" value="UMPK_like"/>
    <property type="match status" value="1"/>
</dbReference>
<dbReference type="EMBL" id="JACHFW010000002">
    <property type="protein sequence ID" value="MBB5263842.1"/>
    <property type="molecule type" value="Genomic_DNA"/>
</dbReference>
<dbReference type="Pfam" id="PF00485">
    <property type="entry name" value="PRK"/>
    <property type="match status" value="1"/>
</dbReference>
<dbReference type="RefSeq" id="WP_183771990.1">
    <property type="nucleotide sequence ID" value="NZ_CAWVEG010000078.1"/>
</dbReference>
<dbReference type="GO" id="GO:0005524">
    <property type="term" value="F:ATP binding"/>
    <property type="evidence" value="ECO:0007669"/>
    <property type="project" value="InterPro"/>
</dbReference>